<feature type="domain" description="OTU" evidence="8">
    <location>
        <begin position="16"/>
        <end position="141"/>
    </location>
</feature>
<evidence type="ECO:0000256" key="6">
    <source>
        <dbReference type="ARBA" id="ARBA00022801"/>
    </source>
</evidence>
<feature type="compositionally biased region" description="Basic and acidic residues" evidence="7">
    <location>
        <begin position="160"/>
        <end position="188"/>
    </location>
</feature>
<dbReference type="InterPro" id="IPR050704">
    <property type="entry name" value="Peptidase_C85-like"/>
</dbReference>
<dbReference type="InterPro" id="IPR038765">
    <property type="entry name" value="Papain-like_cys_pep_sf"/>
</dbReference>
<accession>A0ABN9UYM6</accession>
<dbReference type="Pfam" id="PF02338">
    <property type="entry name" value="OTU"/>
    <property type="match status" value="1"/>
</dbReference>
<comment type="caution">
    <text evidence="9">The sequence shown here is derived from an EMBL/GenBank/DDBJ whole genome shotgun (WGS) entry which is preliminary data.</text>
</comment>
<proteinExistence type="inferred from homology"/>
<dbReference type="PANTHER" id="PTHR12419">
    <property type="entry name" value="OTU DOMAIN CONTAINING PROTEIN"/>
    <property type="match status" value="1"/>
</dbReference>
<feature type="region of interest" description="Disordered" evidence="7">
    <location>
        <begin position="146"/>
        <end position="191"/>
    </location>
</feature>
<sequence length="945" mass="102413">AGRAPAGAGRPAPAPFVVRDQARDGDCLFRCFSDQLYGTPEHHGLVRDRCSTYVACEQERFRQLCAGPFEELLARIRREGEWGDVLEIEALSAMYDRRIEIYAPGSQEPMRTFRQECGPPSREPVRLQYEGLSHYSSLARRGGAAFAPLLRGPPGEAEDDAIRRSRQRREAARSGRGADRAQADRADGDDGPVGLGLRNALRLFLINHGRLREQELRLEGEALADLPRFVAMASKVVATRAAIAVARGGALIEQCRHEDGALDPDVVLCFLVEAGAVDQTVWRLVRQQAQSTLSRDAAPPPPLALVPLPAPPLELAPPPAPPPGDDAIVAAEVGSVDVAALPRELVSLRGKRKLDAQTHRRQRRRIDSMNHEIVTATNALKVLPNKRQQEIGPSKMPNKLALHMCGKRKLSEYGQMSLGIRRNLSNISTHHVGICLMQDISSATVSRAEVAAAASLVASSRSYFTRVKADWAGWKAHSPQATAAPLPLAPPSVDGGDASEVPPLPDPSAEIVALGELSALAPPQTRLGLTTIMFMSDATNSAIWQERKLHCLSLEVYSSTAAADDVHWCHSLSSGRTQWSDAFSHLHALADVLPVEGGTPEDTLGLIVKHLKGLGCPLWGPELDLGAHNATDLIALCNVTDAGSDQRGARKMLSAICGPLANVVYLDANCLEHQYHLVCKGGLDLIDEELKVAKKKWTYYTSLCKITNTWRDLAKAVYSTWKDRFGSKSVTEFAGRLPPKCVAGRWGSVFAVETMYAAAGPDLICPVLEQVITRKDPDAAAPQVGPAPLADAGKVADELIGLAADETKAHKAKVGRWRRDVLTLCSKEERLFWTLMSVSRRVHTPGEHFSNCMLAYQTRDAGSISKTSGPNPHSGVGGAICALVQGKAESIYLEYDAMVGDPWWVTLISSAGLVADDAAFIKRIIPALVAYHAGGFYRRIVEPLK</sequence>
<protein>
    <recommendedName>
        <fullName evidence="3">ubiquitinyl hydrolase 1</fullName>
        <ecNumber evidence="3">3.4.19.12</ecNumber>
    </recommendedName>
</protein>
<dbReference type="EMBL" id="CAUYUJ010016355">
    <property type="protein sequence ID" value="CAK0864335.1"/>
    <property type="molecule type" value="Genomic_DNA"/>
</dbReference>
<evidence type="ECO:0000256" key="7">
    <source>
        <dbReference type="SAM" id="MobiDB-lite"/>
    </source>
</evidence>
<dbReference type="SUPFAM" id="SSF54001">
    <property type="entry name" value="Cysteine proteinases"/>
    <property type="match status" value="1"/>
</dbReference>
<feature type="region of interest" description="Disordered" evidence="7">
    <location>
        <begin position="292"/>
        <end position="320"/>
    </location>
</feature>
<keyword evidence="4" id="KW-0645">Protease</keyword>
<name>A0ABN9UYM6_9DINO</name>
<comment type="catalytic activity">
    <reaction evidence="1">
        <text>Thiol-dependent hydrolysis of ester, thioester, amide, peptide and isopeptide bonds formed by the C-terminal Gly of ubiquitin (a 76-residue protein attached to proteins as an intracellular targeting signal).</text>
        <dbReference type="EC" id="3.4.19.12"/>
    </reaction>
</comment>
<dbReference type="Gene3D" id="3.90.70.80">
    <property type="match status" value="1"/>
</dbReference>
<keyword evidence="10" id="KW-1185">Reference proteome</keyword>
<keyword evidence="5" id="KW-0833">Ubl conjugation pathway</keyword>
<dbReference type="CDD" id="cd22752">
    <property type="entry name" value="OTU_OTUD5-like"/>
    <property type="match status" value="1"/>
</dbReference>
<organism evidence="9 10">
    <name type="scientific">Prorocentrum cordatum</name>
    <dbReference type="NCBI Taxonomy" id="2364126"/>
    <lineage>
        <taxon>Eukaryota</taxon>
        <taxon>Sar</taxon>
        <taxon>Alveolata</taxon>
        <taxon>Dinophyceae</taxon>
        <taxon>Prorocentrales</taxon>
        <taxon>Prorocentraceae</taxon>
        <taxon>Prorocentrum</taxon>
    </lineage>
</organism>
<evidence type="ECO:0000256" key="2">
    <source>
        <dbReference type="ARBA" id="ARBA00010407"/>
    </source>
</evidence>
<evidence type="ECO:0000313" key="10">
    <source>
        <dbReference type="Proteomes" id="UP001189429"/>
    </source>
</evidence>
<evidence type="ECO:0000259" key="8">
    <source>
        <dbReference type="PROSITE" id="PS50802"/>
    </source>
</evidence>
<gene>
    <name evidence="9" type="ORF">PCOR1329_LOCUS52253</name>
</gene>
<dbReference type="InterPro" id="IPR003323">
    <property type="entry name" value="OTU_dom"/>
</dbReference>
<evidence type="ECO:0000256" key="4">
    <source>
        <dbReference type="ARBA" id="ARBA00022670"/>
    </source>
</evidence>
<feature type="non-terminal residue" evidence="9">
    <location>
        <position position="945"/>
    </location>
</feature>
<evidence type="ECO:0000256" key="1">
    <source>
        <dbReference type="ARBA" id="ARBA00000707"/>
    </source>
</evidence>
<evidence type="ECO:0000256" key="3">
    <source>
        <dbReference type="ARBA" id="ARBA00012759"/>
    </source>
</evidence>
<dbReference type="Proteomes" id="UP001189429">
    <property type="component" value="Unassembled WGS sequence"/>
</dbReference>
<dbReference type="EC" id="3.4.19.12" evidence="3"/>
<keyword evidence="6" id="KW-0378">Hydrolase</keyword>
<dbReference type="PROSITE" id="PS50802">
    <property type="entry name" value="OTU"/>
    <property type="match status" value="1"/>
</dbReference>
<evidence type="ECO:0000256" key="5">
    <source>
        <dbReference type="ARBA" id="ARBA00022786"/>
    </source>
</evidence>
<reference evidence="9" key="1">
    <citation type="submission" date="2023-10" db="EMBL/GenBank/DDBJ databases">
        <authorList>
            <person name="Chen Y."/>
            <person name="Shah S."/>
            <person name="Dougan E. K."/>
            <person name="Thang M."/>
            <person name="Chan C."/>
        </authorList>
    </citation>
    <scope>NUCLEOTIDE SEQUENCE [LARGE SCALE GENOMIC DNA]</scope>
</reference>
<evidence type="ECO:0000313" key="9">
    <source>
        <dbReference type="EMBL" id="CAK0864335.1"/>
    </source>
</evidence>
<dbReference type="PANTHER" id="PTHR12419:SF4">
    <property type="entry name" value="OTU DOMAIN-CONTAINING PROTEIN 5"/>
    <property type="match status" value="1"/>
</dbReference>
<feature type="compositionally biased region" description="Pro residues" evidence="7">
    <location>
        <begin position="298"/>
        <end position="320"/>
    </location>
</feature>
<comment type="similarity">
    <text evidence="2">Belongs to the peptidase C85 family.</text>
</comment>
<feature type="non-terminal residue" evidence="9">
    <location>
        <position position="1"/>
    </location>
</feature>